<feature type="region of interest" description="Disordered" evidence="1">
    <location>
        <begin position="303"/>
        <end position="322"/>
    </location>
</feature>
<accession>A0AAV6LYH4</accession>
<dbReference type="EMBL" id="JAGKQH010000019">
    <property type="protein sequence ID" value="KAG6571985.1"/>
    <property type="molecule type" value="Genomic_DNA"/>
</dbReference>
<name>A0AAV6LYH4_9ROSI</name>
<evidence type="ECO:0000256" key="1">
    <source>
        <dbReference type="SAM" id="MobiDB-lite"/>
    </source>
</evidence>
<dbReference type="PANTHER" id="PTHR33095">
    <property type="entry name" value="OS07G0619500 PROTEIN"/>
    <property type="match status" value="1"/>
</dbReference>
<organism evidence="2 3">
    <name type="scientific">Cucurbita argyrosperma subsp. sororia</name>
    <dbReference type="NCBI Taxonomy" id="37648"/>
    <lineage>
        <taxon>Eukaryota</taxon>
        <taxon>Viridiplantae</taxon>
        <taxon>Streptophyta</taxon>
        <taxon>Embryophyta</taxon>
        <taxon>Tracheophyta</taxon>
        <taxon>Spermatophyta</taxon>
        <taxon>Magnoliopsida</taxon>
        <taxon>eudicotyledons</taxon>
        <taxon>Gunneridae</taxon>
        <taxon>Pentapetalae</taxon>
        <taxon>rosids</taxon>
        <taxon>fabids</taxon>
        <taxon>Cucurbitales</taxon>
        <taxon>Cucurbitaceae</taxon>
        <taxon>Cucurbiteae</taxon>
        <taxon>Cucurbita</taxon>
    </lineage>
</organism>
<dbReference type="InterPro" id="IPR012442">
    <property type="entry name" value="DUF1645_plant"/>
</dbReference>
<dbReference type="Proteomes" id="UP000685013">
    <property type="component" value="Chromosome 19"/>
</dbReference>
<comment type="caution">
    <text evidence="2">The sequence shown here is derived from an EMBL/GenBank/DDBJ whole genome shotgun (WGS) entry which is preliminary data.</text>
</comment>
<feature type="compositionally biased region" description="Low complexity" evidence="1">
    <location>
        <begin position="199"/>
        <end position="223"/>
    </location>
</feature>
<keyword evidence="3" id="KW-1185">Reference proteome</keyword>
<gene>
    <name evidence="2" type="ORF">SDJN03_28713</name>
</gene>
<evidence type="ECO:0008006" key="4">
    <source>
        <dbReference type="Google" id="ProtNLM"/>
    </source>
</evidence>
<feature type="compositionally biased region" description="Basic and acidic residues" evidence="1">
    <location>
        <begin position="171"/>
        <end position="180"/>
    </location>
</feature>
<feature type="compositionally biased region" description="Basic and acidic residues" evidence="1">
    <location>
        <begin position="188"/>
        <end position="197"/>
    </location>
</feature>
<feature type="region of interest" description="Disordered" evidence="1">
    <location>
        <begin position="135"/>
        <end position="250"/>
    </location>
</feature>
<proteinExistence type="predicted"/>
<evidence type="ECO:0000313" key="3">
    <source>
        <dbReference type="Proteomes" id="UP000685013"/>
    </source>
</evidence>
<feature type="non-terminal residue" evidence="2">
    <location>
        <position position="1"/>
    </location>
</feature>
<sequence>MEVAVPVLPVDFNFDSACSSPYMTAPSSPQRFGNFFFSSAPTSPSHAAAFYYEYKEFGSGYGDGRISSASDIPFLWEEMPGIAKSGGDCCSSVADEDFEFDFSGQLERTSLSAEELFDCGKIRALKPPPCHRVTDSVCSSAMSPKSPRSVKIAQGKRMVQEVFSPRHHRRRDTDPFDEALKAATQRNSDGKRGRERTNISVSSRSSSSIRRSGSRSLSPLRVSNNILDSDLEMPDKSGVSSATSNDKHSITSSSASFLSAFSFSRGQRRWRIRDLLLFRSASEGRATDKKAIEEMKNSSFRSMESLSSVSSSRRRGPISPHELHYKTNRAVSEELRKKTSLPYKHGLLGCLGFNSSMQLSFSRGFGSLARA</sequence>
<protein>
    <recommendedName>
        <fullName evidence="4">Calmodulin-binding protein</fullName>
    </recommendedName>
</protein>
<dbReference type="Pfam" id="PF07816">
    <property type="entry name" value="DUF1645"/>
    <property type="match status" value="1"/>
</dbReference>
<reference evidence="2 3" key="1">
    <citation type="journal article" date="2021" name="Hortic Res">
        <title>The domestication of Cucurbita argyrosperma as revealed by the genome of its wild relative.</title>
        <authorList>
            <person name="Barrera-Redondo J."/>
            <person name="Sanchez-de la Vega G."/>
            <person name="Aguirre-Liguori J.A."/>
            <person name="Castellanos-Morales G."/>
            <person name="Gutierrez-Guerrero Y.T."/>
            <person name="Aguirre-Dugua X."/>
            <person name="Aguirre-Planter E."/>
            <person name="Tenaillon M.I."/>
            <person name="Lira-Saade R."/>
            <person name="Eguiarte L.E."/>
        </authorList>
    </citation>
    <scope>NUCLEOTIDE SEQUENCE [LARGE SCALE GENOMIC DNA]</scope>
    <source>
        <strain evidence="2">JBR-2021</strain>
    </source>
</reference>
<evidence type="ECO:0000313" key="2">
    <source>
        <dbReference type="EMBL" id="KAG6571985.1"/>
    </source>
</evidence>
<dbReference type="AlphaFoldDB" id="A0AAV6LYH4"/>
<dbReference type="PANTHER" id="PTHR33095:SF81">
    <property type="entry name" value="OS07G0619500 PROTEIN"/>
    <property type="match status" value="1"/>
</dbReference>